<organism evidence="1">
    <name type="scientific">Absidia glauca</name>
    <name type="common">Pin mould</name>
    <dbReference type="NCBI Taxonomy" id="4829"/>
    <lineage>
        <taxon>Eukaryota</taxon>
        <taxon>Fungi</taxon>
        <taxon>Fungi incertae sedis</taxon>
        <taxon>Mucoromycota</taxon>
        <taxon>Mucoromycotina</taxon>
        <taxon>Mucoromycetes</taxon>
        <taxon>Mucorales</taxon>
        <taxon>Cunninghamellaceae</taxon>
        <taxon>Absidia</taxon>
    </lineage>
</organism>
<dbReference type="Proteomes" id="UP000078561">
    <property type="component" value="Unassembled WGS sequence"/>
</dbReference>
<evidence type="ECO:0000313" key="2">
    <source>
        <dbReference type="Proteomes" id="UP000078561"/>
    </source>
</evidence>
<evidence type="ECO:0000313" key="1">
    <source>
        <dbReference type="EMBL" id="SAL95636.1"/>
    </source>
</evidence>
<sequence length="77" mass="9376">MTEYAAEVAKMDAIETWQGILEVLQRQTQEHPDIERYPQFIQQRYAARQKLYTFRVWMTPLDYHKDDFDELSESDNF</sequence>
<dbReference type="AlphaFoldDB" id="A0A168KXE5"/>
<reference evidence="1" key="1">
    <citation type="submission" date="2016-04" db="EMBL/GenBank/DDBJ databases">
        <authorList>
            <person name="Evans L.H."/>
            <person name="Alamgir A."/>
            <person name="Owens N."/>
            <person name="Weber N.D."/>
            <person name="Virtaneva K."/>
            <person name="Barbian K."/>
            <person name="Babar A."/>
            <person name="Rosenke K."/>
        </authorList>
    </citation>
    <scope>NUCLEOTIDE SEQUENCE [LARGE SCALE GENOMIC DNA]</scope>
    <source>
        <strain evidence="1">CBS 101.48</strain>
    </source>
</reference>
<dbReference type="InParanoid" id="A0A168KXE5"/>
<gene>
    <name evidence="1" type="primary">ABSGL_00973.1 scaffold 1096</name>
</gene>
<name>A0A168KXE5_ABSGL</name>
<accession>A0A168KXE5</accession>
<keyword evidence="2" id="KW-1185">Reference proteome</keyword>
<proteinExistence type="predicted"/>
<protein>
    <submittedName>
        <fullName evidence="1">Uncharacterized protein</fullName>
    </submittedName>
</protein>
<dbReference type="EMBL" id="LT550413">
    <property type="protein sequence ID" value="SAL95636.1"/>
    <property type="molecule type" value="Genomic_DNA"/>
</dbReference>